<dbReference type="Gene3D" id="1.10.1400.10">
    <property type="match status" value="1"/>
</dbReference>
<evidence type="ECO:0000256" key="3">
    <source>
        <dbReference type="ARBA" id="ARBA00023145"/>
    </source>
</evidence>
<dbReference type="STRING" id="299255.SAMN02745129_4661"/>
<protein>
    <submittedName>
        <fullName evidence="6">Penicillin amidase</fullName>
    </submittedName>
</protein>
<keyword evidence="5" id="KW-0479">Metal-binding</keyword>
<dbReference type="InterPro" id="IPR043146">
    <property type="entry name" value="Penicillin_amidase_N_B-knob"/>
</dbReference>
<comment type="similarity">
    <text evidence="1">Belongs to the peptidase S45 family.</text>
</comment>
<dbReference type="InterPro" id="IPR029055">
    <property type="entry name" value="Ntn_hydrolases_N"/>
</dbReference>
<keyword evidence="5" id="KW-0106">Calcium</keyword>
<dbReference type="CDD" id="cd03747">
    <property type="entry name" value="Ntn_PGA_like"/>
    <property type="match status" value="1"/>
</dbReference>
<keyword evidence="3" id="KW-0865">Zymogen</keyword>
<comment type="cofactor">
    <cofactor evidence="5">
        <name>Ca(2+)</name>
        <dbReference type="ChEBI" id="CHEBI:29108"/>
    </cofactor>
    <text evidence="5">Binds 1 Ca(2+) ion per dimer.</text>
</comment>
<sequence>MWQRAVWWGLAAVLALAAVAAGLIWTRVPATQGSYHIEGLQAPVAIELDLFGVPSIAAANDLDAWQALGWLHARERLFQMDLLRRVGKGEVAALMGADALPTDQLFRTLGTRDWSETQAASLPQRQPELTELVDAYLSGVNQAIDTLPTPTEYLLLGASPEPFERVDIYATLSYMAHSFTSAFRQDPLLTELLHSLPSDHHPSLTAHWQSPLAQGSALPQVALNDWYRQIPQLDQWLPLGQLQGSNAWVVSAQRSNSGAPLFANDPHISFSSPQVWYEAQIHSPSRQLYGHFLPGLPLPLLGQTPSRVWGLTMLLNDDADLYLLERNLDSYQVDGQWRPMTSVKHSIPVKGSEPVALTVEQTELGPLVDEVLALPQSTALNWTFTLPDNQPLIGLYGLVNARSLMETEQSLEAIWSPGVNLMYADTEGNIAKWAVARYIRRADGVSGGTLIDGSNSAHWPQGYYPFEQNPRSINPESGMVFSANHPYQAPLGEQEASHYYAPKFRPQRLAEQLERQQIWSIDAFQQLQTDSRNLRFDQLLALLPDSARQHPLGQTLLSWDGQYRPDAQAPALFEQFYHQLQIALFQPKLTEQQFDALLRQGLVDKILFEALADANSPWWQPQPDAPADRSALIQTAWDATLANEPTTWGEQVRYRHRHAMGVNGPLQWLFEGPRLGVTGSKRAINNVSYPYRAHPERASFGPSTRRLVDLAQPDKTWVISPLGQSGHRMSVHFADQAQMYQRGEYRTIALQAPRDGEITLLPEAGSTAQ</sequence>
<dbReference type="InterPro" id="IPR043147">
    <property type="entry name" value="Penicillin_amidase_A-knob"/>
</dbReference>
<accession>A0A1M5Z574</accession>
<dbReference type="OrthoDB" id="9760084at2"/>
<dbReference type="Gene3D" id="3.60.20.10">
    <property type="entry name" value="Glutamine Phosphoribosylpyrophosphate, subunit 1, domain 1"/>
    <property type="match status" value="1"/>
</dbReference>
<feature type="binding site" evidence="5">
    <location>
        <position position="320"/>
    </location>
    <ligand>
        <name>Ca(2+)</name>
        <dbReference type="ChEBI" id="CHEBI:29108"/>
    </ligand>
</feature>
<dbReference type="Gene3D" id="2.30.120.10">
    <property type="match status" value="1"/>
</dbReference>
<dbReference type="Pfam" id="PF01804">
    <property type="entry name" value="Penicil_amidase"/>
    <property type="match status" value="1"/>
</dbReference>
<dbReference type="InterPro" id="IPR023343">
    <property type="entry name" value="Penicillin_amidase_dom1"/>
</dbReference>
<evidence type="ECO:0000313" key="7">
    <source>
        <dbReference type="Proteomes" id="UP000184268"/>
    </source>
</evidence>
<dbReference type="InterPro" id="IPR002692">
    <property type="entry name" value="S45"/>
</dbReference>
<dbReference type="SUPFAM" id="SSF56235">
    <property type="entry name" value="N-terminal nucleophile aminohydrolases (Ntn hydrolases)"/>
    <property type="match status" value="1"/>
</dbReference>
<evidence type="ECO:0000313" key="6">
    <source>
        <dbReference type="EMBL" id="SHI19341.1"/>
    </source>
</evidence>
<keyword evidence="7" id="KW-1185">Reference proteome</keyword>
<dbReference type="RefSeq" id="WP_067661937.1">
    <property type="nucleotide sequence ID" value="NZ_FQXG01000009.1"/>
</dbReference>
<dbReference type="InterPro" id="IPR014395">
    <property type="entry name" value="Pen/GL7ACA/AHL_acylase"/>
</dbReference>
<dbReference type="Proteomes" id="UP000184268">
    <property type="component" value="Unassembled WGS sequence"/>
</dbReference>
<evidence type="ECO:0000256" key="1">
    <source>
        <dbReference type="ARBA" id="ARBA00006586"/>
    </source>
</evidence>
<reference evidence="7" key="1">
    <citation type="submission" date="2016-11" db="EMBL/GenBank/DDBJ databases">
        <authorList>
            <person name="Varghese N."/>
            <person name="Submissions S."/>
        </authorList>
    </citation>
    <scope>NUCLEOTIDE SEQUENCE [LARGE SCALE GENOMIC DNA]</scope>
    <source>
        <strain evidence="7">DSM 16917</strain>
    </source>
</reference>
<dbReference type="GO" id="GO:0046872">
    <property type="term" value="F:metal ion binding"/>
    <property type="evidence" value="ECO:0007669"/>
    <property type="project" value="UniProtKB-KW"/>
</dbReference>
<dbReference type="Gene3D" id="1.10.439.10">
    <property type="entry name" value="Penicillin Amidohydrolase, domain 1"/>
    <property type="match status" value="1"/>
</dbReference>
<dbReference type="GO" id="GO:0017000">
    <property type="term" value="P:antibiotic biosynthetic process"/>
    <property type="evidence" value="ECO:0007669"/>
    <property type="project" value="InterPro"/>
</dbReference>
<dbReference type="PANTHER" id="PTHR34218:SF5">
    <property type="entry name" value="PENICILLIN ACYLASE FAMILY PROTEIN"/>
    <property type="match status" value="1"/>
</dbReference>
<dbReference type="AlphaFoldDB" id="A0A1M5Z574"/>
<dbReference type="GO" id="GO:0016811">
    <property type="term" value="F:hydrolase activity, acting on carbon-nitrogen (but not peptide) bonds, in linear amides"/>
    <property type="evidence" value="ECO:0007669"/>
    <property type="project" value="InterPro"/>
</dbReference>
<keyword evidence="2" id="KW-0378">Hydrolase</keyword>
<name>A0A1M5Z574_9GAMM</name>
<evidence type="ECO:0000256" key="5">
    <source>
        <dbReference type="PIRSR" id="PIRSR001227-2"/>
    </source>
</evidence>
<gene>
    <name evidence="6" type="ORF">SAMN02745129_4661</name>
</gene>
<feature type="binding site" evidence="5">
    <location>
        <position position="317"/>
    </location>
    <ligand>
        <name>Ca(2+)</name>
        <dbReference type="ChEBI" id="CHEBI:29108"/>
    </ligand>
</feature>
<proteinExistence type="inferred from homology"/>
<dbReference type="PANTHER" id="PTHR34218">
    <property type="entry name" value="PEPTIDASE S45 PENICILLIN AMIDASE"/>
    <property type="match status" value="1"/>
</dbReference>
<evidence type="ECO:0000256" key="2">
    <source>
        <dbReference type="ARBA" id="ARBA00022801"/>
    </source>
</evidence>
<evidence type="ECO:0000256" key="4">
    <source>
        <dbReference type="PIRSR" id="PIRSR001227-1"/>
    </source>
</evidence>
<feature type="active site" description="Nucleophile" evidence="4">
    <location>
        <position position="245"/>
    </location>
</feature>
<dbReference type="PIRSF" id="PIRSF001227">
    <property type="entry name" value="Pen_acylase"/>
    <property type="match status" value="1"/>
</dbReference>
<organism evidence="6 7">
    <name type="scientific">Ferrimonas marina</name>
    <dbReference type="NCBI Taxonomy" id="299255"/>
    <lineage>
        <taxon>Bacteria</taxon>
        <taxon>Pseudomonadati</taxon>
        <taxon>Pseudomonadota</taxon>
        <taxon>Gammaproteobacteria</taxon>
        <taxon>Alteromonadales</taxon>
        <taxon>Ferrimonadaceae</taxon>
        <taxon>Ferrimonas</taxon>
    </lineage>
</organism>
<dbReference type="EMBL" id="FQXG01000009">
    <property type="protein sequence ID" value="SHI19341.1"/>
    <property type="molecule type" value="Genomic_DNA"/>
</dbReference>